<accession>A0A164DI41</accession>
<feature type="non-terminal residue" evidence="2">
    <location>
        <position position="1"/>
    </location>
</feature>
<dbReference type="EMBL" id="LRGB01027125">
    <property type="protein sequence ID" value="KZR95808.1"/>
    <property type="molecule type" value="Genomic_DNA"/>
</dbReference>
<gene>
    <name evidence="2" type="ORF">APZ42_010208</name>
</gene>
<name>A0A164DI41_9CRUS</name>
<proteinExistence type="predicted"/>
<reference evidence="2 3" key="1">
    <citation type="submission" date="2016-03" db="EMBL/GenBank/DDBJ databases">
        <title>EvidentialGene: Evidence-directed Construction of Genes on Genomes.</title>
        <authorList>
            <person name="Gilbert D.G."/>
            <person name="Choi J.-H."/>
            <person name="Mockaitis K."/>
            <person name="Colbourne J."/>
            <person name="Pfrender M."/>
        </authorList>
    </citation>
    <scope>NUCLEOTIDE SEQUENCE [LARGE SCALE GENOMIC DNA]</scope>
    <source>
        <strain evidence="2 3">Xinb3</strain>
        <tissue evidence="2">Complete organism</tissue>
    </source>
</reference>
<feature type="chain" id="PRO_5007849567" evidence="1">
    <location>
        <begin position="17"/>
        <end position="123"/>
    </location>
</feature>
<dbReference type="AlphaFoldDB" id="A0A164DI41"/>
<evidence type="ECO:0000256" key="1">
    <source>
        <dbReference type="SAM" id="SignalP"/>
    </source>
</evidence>
<feature type="signal peptide" evidence="1">
    <location>
        <begin position="1"/>
        <end position="16"/>
    </location>
</feature>
<feature type="non-terminal residue" evidence="2">
    <location>
        <position position="123"/>
    </location>
</feature>
<evidence type="ECO:0000313" key="2">
    <source>
        <dbReference type="EMBL" id="KZR95808.1"/>
    </source>
</evidence>
<protein>
    <submittedName>
        <fullName evidence="2">Uncharacterized protein</fullName>
    </submittedName>
</protein>
<comment type="caution">
    <text evidence="2">The sequence shown here is derived from an EMBL/GenBank/DDBJ whole genome shotgun (WGS) entry which is preliminary data.</text>
</comment>
<evidence type="ECO:0000313" key="3">
    <source>
        <dbReference type="Proteomes" id="UP000076858"/>
    </source>
</evidence>
<organism evidence="2 3">
    <name type="scientific">Daphnia magna</name>
    <dbReference type="NCBI Taxonomy" id="35525"/>
    <lineage>
        <taxon>Eukaryota</taxon>
        <taxon>Metazoa</taxon>
        <taxon>Ecdysozoa</taxon>
        <taxon>Arthropoda</taxon>
        <taxon>Crustacea</taxon>
        <taxon>Branchiopoda</taxon>
        <taxon>Diplostraca</taxon>
        <taxon>Cladocera</taxon>
        <taxon>Anomopoda</taxon>
        <taxon>Daphniidae</taxon>
        <taxon>Daphnia</taxon>
    </lineage>
</organism>
<sequence length="123" mass="14245">LILLFFSPLLSQLTWIGFNNISIFWTANIHFPSVQHCRFDNFELHFLRLPVVVVYDFTSSLSSLTSSLSSPYHRLGRLRLHLRFVVFAVFVYAITSSPSSLTSSPSSPSHRLDRLRRLCLRHH</sequence>
<keyword evidence="1" id="KW-0732">Signal</keyword>
<keyword evidence="3" id="KW-1185">Reference proteome</keyword>
<dbReference type="Proteomes" id="UP000076858">
    <property type="component" value="Unassembled WGS sequence"/>
</dbReference>